<feature type="transmembrane region" description="Helical" evidence="1">
    <location>
        <begin position="176"/>
        <end position="193"/>
    </location>
</feature>
<proteinExistence type="predicted"/>
<name>A0A6S6S888_9BACT</name>
<organism evidence="2">
    <name type="scientific">uncultured Sulfurovum sp</name>
    <dbReference type="NCBI Taxonomy" id="269237"/>
    <lineage>
        <taxon>Bacteria</taxon>
        <taxon>Pseudomonadati</taxon>
        <taxon>Campylobacterota</taxon>
        <taxon>Epsilonproteobacteria</taxon>
        <taxon>Campylobacterales</taxon>
        <taxon>Sulfurovaceae</taxon>
        <taxon>Sulfurovum</taxon>
        <taxon>environmental samples</taxon>
    </lineage>
</organism>
<feature type="transmembrane region" description="Helical" evidence="1">
    <location>
        <begin position="145"/>
        <end position="170"/>
    </location>
</feature>
<protein>
    <recommendedName>
        <fullName evidence="3">Integral membrane protein Cj1412c</fullName>
    </recommendedName>
</protein>
<sequence>MNHNVENREAFYLGGYDPRGVRYYYNLYKTEATKQTKSSDINISVGKRKRSNMHVHTWEINTQTDTIQTKTNYHFLEWDDIIREDWKKNVLELFLDFIFYFKTYILAGRFSQYMFSSPYQMVGIFLPLFYVIISFFLVTFLSTQIYLYFEGLVGLAIYLGTFILMFSALIKLGDKLAVFWLLRIFVFSARYAFHEKKNLDLRLNEFSAFIEKRIETAKENNIDEILLVSHSVGSILSIPLLEKILKKTEHNQSDVKLSVLVLGECIPLVSGINHALEYKSKMQFVAQSTNLFWLDYTTVIDGACFPQLNYFEDANIQIKEKESFHFHTGRFHTLFSKKTYKQLRKNKYLTHFIYFMATEISGNYNFFKMTAGSKKLNTVVKENIQ</sequence>
<accession>A0A6S6S888</accession>
<feature type="transmembrane region" description="Helical" evidence="1">
    <location>
        <begin position="90"/>
        <end position="107"/>
    </location>
</feature>
<evidence type="ECO:0000313" key="2">
    <source>
        <dbReference type="EMBL" id="CAA6805982.1"/>
    </source>
</evidence>
<feature type="transmembrane region" description="Helical" evidence="1">
    <location>
        <begin position="119"/>
        <end position="138"/>
    </location>
</feature>
<dbReference type="AlphaFoldDB" id="A0A6S6S888"/>
<evidence type="ECO:0008006" key="3">
    <source>
        <dbReference type="Google" id="ProtNLM"/>
    </source>
</evidence>
<reference evidence="2" key="1">
    <citation type="submission" date="2020-01" db="EMBL/GenBank/DDBJ databases">
        <authorList>
            <person name="Meier V. D."/>
            <person name="Meier V D."/>
        </authorList>
    </citation>
    <scope>NUCLEOTIDE SEQUENCE</scope>
    <source>
        <strain evidence="2">HLG_WM_MAG_02</strain>
    </source>
</reference>
<keyword evidence="1" id="KW-0812">Transmembrane</keyword>
<gene>
    <name evidence="2" type="ORF">HELGO_WM32599</name>
</gene>
<dbReference type="EMBL" id="CACVAZ010000028">
    <property type="protein sequence ID" value="CAA6805982.1"/>
    <property type="molecule type" value="Genomic_DNA"/>
</dbReference>
<evidence type="ECO:0000256" key="1">
    <source>
        <dbReference type="SAM" id="Phobius"/>
    </source>
</evidence>
<keyword evidence="1" id="KW-1133">Transmembrane helix</keyword>
<keyword evidence="1" id="KW-0472">Membrane</keyword>